<dbReference type="Proteomes" id="UP000585474">
    <property type="component" value="Unassembled WGS sequence"/>
</dbReference>
<dbReference type="EMBL" id="BJWL01000427">
    <property type="protein sequence ID" value="GFS43696.1"/>
    <property type="molecule type" value="Genomic_DNA"/>
</dbReference>
<feature type="compositionally biased region" description="Acidic residues" evidence="1">
    <location>
        <begin position="53"/>
        <end position="62"/>
    </location>
</feature>
<reference evidence="3" key="1">
    <citation type="submission" date="2019-07" db="EMBL/GenBank/DDBJ databases">
        <title>De Novo Assembly of kiwifruit Actinidia rufa.</title>
        <authorList>
            <person name="Sugita-Konishi S."/>
            <person name="Sato K."/>
            <person name="Mori E."/>
            <person name="Abe Y."/>
            <person name="Kisaki G."/>
            <person name="Hamano K."/>
            <person name="Suezawa K."/>
            <person name="Otani M."/>
            <person name="Fukuda T."/>
            <person name="Manabe T."/>
            <person name="Gomi K."/>
            <person name="Tabuchi M."/>
            <person name="Akimitsu K."/>
            <person name="Kataoka I."/>
        </authorList>
    </citation>
    <scope>NUCLEOTIDE SEQUENCE [LARGE SCALE GENOMIC DNA]</scope>
    <source>
        <strain evidence="3">cv. Fuchu</strain>
    </source>
</reference>
<gene>
    <name evidence="2" type="ORF">Acr_00g0086470</name>
</gene>
<feature type="region of interest" description="Disordered" evidence="1">
    <location>
        <begin position="33"/>
        <end position="63"/>
    </location>
</feature>
<accession>A0A7J0DWE7</accession>
<organism evidence="2 3">
    <name type="scientific">Actinidia rufa</name>
    <dbReference type="NCBI Taxonomy" id="165716"/>
    <lineage>
        <taxon>Eukaryota</taxon>
        <taxon>Viridiplantae</taxon>
        <taxon>Streptophyta</taxon>
        <taxon>Embryophyta</taxon>
        <taxon>Tracheophyta</taxon>
        <taxon>Spermatophyta</taxon>
        <taxon>Magnoliopsida</taxon>
        <taxon>eudicotyledons</taxon>
        <taxon>Gunneridae</taxon>
        <taxon>Pentapetalae</taxon>
        <taxon>asterids</taxon>
        <taxon>Ericales</taxon>
        <taxon>Actinidiaceae</taxon>
        <taxon>Actinidia</taxon>
    </lineage>
</organism>
<evidence type="ECO:0000256" key="1">
    <source>
        <dbReference type="SAM" id="MobiDB-lite"/>
    </source>
</evidence>
<comment type="caution">
    <text evidence="2">The sequence shown here is derived from an EMBL/GenBank/DDBJ whole genome shotgun (WGS) entry which is preliminary data.</text>
</comment>
<feature type="compositionally biased region" description="Low complexity" evidence="1">
    <location>
        <begin position="38"/>
        <end position="47"/>
    </location>
</feature>
<proteinExistence type="predicted"/>
<evidence type="ECO:0000313" key="3">
    <source>
        <dbReference type="Proteomes" id="UP000585474"/>
    </source>
</evidence>
<protein>
    <submittedName>
        <fullName evidence="2">Uncharacterized protein</fullName>
    </submittedName>
</protein>
<sequence>MAPGCKNSYAPSSSIDLSDEVNQITVKLQRLKEEAKGTSTNSSSSSSLIDLLGNEEEEELKEGEEVKQVIGEVILALPVMDPFLISSNEEGPADLKLPSFPPAFRNEDDHCFVGELSFSSSSYPKKDKGKAPDVGHFLASINGEGQRVGSVSTSTPNNAPKLWTPKFIVIELGRQVTTADTSQDHDFCLALVQPIMLPKTWQT</sequence>
<evidence type="ECO:0000313" key="2">
    <source>
        <dbReference type="EMBL" id="GFS43696.1"/>
    </source>
</evidence>
<keyword evidence="3" id="KW-1185">Reference proteome</keyword>
<name>A0A7J0DWE7_9ERIC</name>
<dbReference type="AlphaFoldDB" id="A0A7J0DWE7"/>